<dbReference type="EMBL" id="CAJVRL010000084">
    <property type="protein sequence ID" value="CAG8958740.1"/>
    <property type="molecule type" value="Genomic_DNA"/>
</dbReference>
<organism evidence="3 4">
    <name type="scientific">Hymenoscyphus fraxineus</name>
    <dbReference type="NCBI Taxonomy" id="746836"/>
    <lineage>
        <taxon>Eukaryota</taxon>
        <taxon>Fungi</taxon>
        <taxon>Dikarya</taxon>
        <taxon>Ascomycota</taxon>
        <taxon>Pezizomycotina</taxon>
        <taxon>Leotiomycetes</taxon>
        <taxon>Helotiales</taxon>
        <taxon>Helotiaceae</taxon>
        <taxon>Hymenoscyphus</taxon>
    </lineage>
</organism>
<proteinExistence type="predicted"/>
<keyword evidence="2" id="KW-0732">Signal</keyword>
<comment type="caution">
    <text evidence="3">The sequence shown here is derived from an EMBL/GenBank/DDBJ whole genome shotgun (WGS) entry which is preliminary data.</text>
</comment>
<accession>A0A9N9L6Q6</accession>
<dbReference type="OrthoDB" id="10399980at2759"/>
<sequence>MLILNFFAATALLSSTVAGLPIGPAAFGVIPPTIKAHPNAPFNRHNGDLSLLLGHPPSPKKVPARKPFDFDLEMGKLAILMGVRKSPPKAAAAPAVPAAAAAAAVPKAPAAPSRWVKTSHGVWQKKRPEGSILRGPADRPDPSAPKKKVTWSPSVVGKRSEKNEDVEVLDGGDLEKRMGGHRLRLKVKAAFMRKPRPVSPSVPVPKYPEHRPEGSVVLYPAGHPDAKVQKEKKVNWAPGF</sequence>
<name>A0A9N9L6Q6_9HELO</name>
<dbReference type="Proteomes" id="UP000696280">
    <property type="component" value="Unassembled WGS sequence"/>
</dbReference>
<protein>
    <submittedName>
        <fullName evidence="3">Uncharacterized protein</fullName>
    </submittedName>
</protein>
<evidence type="ECO:0000256" key="1">
    <source>
        <dbReference type="SAM" id="MobiDB-lite"/>
    </source>
</evidence>
<feature type="signal peptide" evidence="2">
    <location>
        <begin position="1"/>
        <end position="19"/>
    </location>
</feature>
<feature type="region of interest" description="Disordered" evidence="1">
    <location>
        <begin position="115"/>
        <end position="163"/>
    </location>
</feature>
<keyword evidence="4" id="KW-1185">Reference proteome</keyword>
<reference evidence="3" key="1">
    <citation type="submission" date="2021-07" db="EMBL/GenBank/DDBJ databases">
        <authorList>
            <person name="Durling M."/>
        </authorList>
    </citation>
    <scope>NUCLEOTIDE SEQUENCE</scope>
</reference>
<evidence type="ECO:0000256" key="2">
    <source>
        <dbReference type="SAM" id="SignalP"/>
    </source>
</evidence>
<evidence type="ECO:0000313" key="3">
    <source>
        <dbReference type="EMBL" id="CAG8958740.1"/>
    </source>
</evidence>
<dbReference type="AlphaFoldDB" id="A0A9N9L6Q6"/>
<gene>
    <name evidence="3" type="ORF">HYFRA_00011583</name>
</gene>
<feature type="chain" id="PRO_5040210599" evidence="2">
    <location>
        <begin position="20"/>
        <end position="240"/>
    </location>
</feature>
<evidence type="ECO:0000313" key="4">
    <source>
        <dbReference type="Proteomes" id="UP000696280"/>
    </source>
</evidence>